<keyword evidence="3" id="KW-0998">Cell outer membrane</keyword>
<dbReference type="PROSITE" id="PS51257">
    <property type="entry name" value="PROKAR_LIPOPROTEIN"/>
    <property type="match status" value="1"/>
</dbReference>
<protein>
    <submittedName>
        <fullName evidence="7">Outer membrane protein OmpA-like peptidoglycan-associated protein</fullName>
    </submittedName>
</protein>
<dbReference type="PANTHER" id="PTHR30329:SF21">
    <property type="entry name" value="LIPOPROTEIN YIAD-RELATED"/>
    <property type="match status" value="1"/>
</dbReference>
<comment type="subcellular location">
    <subcellularLocation>
        <location evidence="1">Cell outer membrane</location>
    </subcellularLocation>
</comment>
<dbReference type="PANTHER" id="PTHR30329">
    <property type="entry name" value="STATOR ELEMENT OF FLAGELLAR MOTOR COMPLEX"/>
    <property type="match status" value="1"/>
</dbReference>
<evidence type="ECO:0000256" key="3">
    <source>
        <dbReference type="ARBA" id="ARBA00023237"/>
    </source>
</evidence>
<feature type="region of interest" description="Disordered" evidence="5">
    <location>
        <begin position="25"/>
        <end position="83"/>
    </location>
</feature>
<dbReference type="SUPFAM" id="SSF103088">
    <property type="entry name" value="OmpA-like"/>
    <property type="match status" value="1"/>
</dbReference>
<evidence type="ECO:0000259" key="6">
    <source>
        <dbReference type="PROSITE" id="PS51123"/>
    </source>
</evidence>
<dbReference type="PROSITE" id="PS51123">
    <property type="entry name" value="OMPA_2"/>
    <property type="match status" value="1"/>
</dbReference>
<evidence type="ECO:0000256" key="4">
    <source>
        <dbReference type="PROSITE-ProRule" id="PRU00473"/>
    </source>
</evidence>
<feature type="compositionally biased region" description="Low complexity" evidence="5">
    <location>
        <begin position="50"/>
        <end position="71"/>
    </location>
</feature>
<evidence type="ECO:0000256" key="5">
    <source>
        <dbReference type="SAM" id="MobiDB-lite"/>
    </source>
</evidence>
<feature type="compositionally biased region" description="Low complexity" evidence="5">
    <location>
        <begin position="379"/>
        <end position="391"/>
    </location>
</feature>
<dbReference type="InterPro" id="IPR006665">
    <property type="entry name" value="OmpA-like"/>
</dbReference>
<dbReference type="EMBL" id="JAUSRB010000002">
    <property type="protein sequence ID" value="MDP9862830.1"/>
    <property type="molecule type" value="Genomic_DNA"/>
</dbReference>
<evidence type="ECO:0000256" key="2">
    <source>
        <dbReference type="ARBA" id="ARBA00023136"/>
    </source>
</evidence>
<comment type="caution">
    <text evidence="7">The sequence shown here is derived from an EMBL/GenBank/DDBJ whole genome shotgun (WGS) entry which is preliminary data.</text>
</comment>
<organism evidence="7 8">
    <name type="scientific">Streptosporangium brasiliense</name>
    <dbReference type="NCBI Taxonomy" id="47480"/>
    <lineage>
        <taxon>Bacteria</taxon>
        <taxon>Bacillati</taxon>
        <taxon>Actinomycetota</taxon>
        <taxon>Actinomycetes</taxon>
        <taxon>Streptosporangiales</taxon>
        <taxon>Streptosporangiaceae</taxon>
        <taxon>Streptosporangium</taxon>
    </lineage>
</organism>
<evidence type="ECO:0000313" key="8">
    <source>
        <dbReference type="Proteomes" id="UP001230426"/>
    </source>
</evidence>
<proteinExistence type="predicted"/>
<accession>A0ABT9R0S5</accession>
<feature type="region of interest" description="Disordered" evidence="5">
    <location>
        <begin position="346"/>
        <end position="406"/>
    </location>
</feature>
<keyword evidence="8" id="KW-1185">Reference proteome</keyword>
<dbReference type="PRINTS" id="PR01021">
    <property type="entry name" value="OMPADOMAIN"/>
</dbReference>
<dbReference type="Gene3D" id="3.30.1330.60">
    <property type="entry name" value="OmpA-like domain"/>
    <property type="match status" value="1"/>
</dbReference>
<dbReference type="Proteomes" id="UP001230426">
    <property type="component" value="Unassembled WGS sequence"/>
</dbReference>
<dbReference type="CDD" id="cd07185">
    <property type="entry name" value="OmpA_C-like"/>
    <property type="match status" value="1"/>
</dbReference>
<evidence type="ECO:0000256" key="1">
    <source>
        <dbReference type="ARBA" id="ARBA00004442"/>
    </source>
</evidence>
<sequence length="537" mass="56976">MVRKPVSLATVATATVMLTSCGLTGVPQGGGGEERQSGPAAAASPTEAVPTSQPETPETTATASSPTGAGADTRPALASTQSTRTSAYKAEVVGLNRVAGKHLVVQLRLSNTGTGENISWTGELGDNTRPLGEIRWASGIGVLDAAARRWLLPYKPADSPCLCSDERRDDLGYFIKPGESLSVYAVLPAPSGNPATTTVVTPLGPPMMDVPISDEPVTPPPGQTFPDPEAQPVTVISHQIMAPSESPDRSEETSDDGEDLHVNLSSDVLFALNKADLTPRSRAVLTRTAKLIDASEGATITVEGHADSSGTDAINDPLSQRRAQAVQRALSGLLTRTGVRFQAKGYGSRRPLYGNEDEEGRRRNRRVTVTFAKPRPAETRPAATPEADPAPDGGGLTAQGKDDGQPFTLEVTGLRRLPGDLGVLTYKITNDGDAEAWHHELNRSAEWMSYKYQAASNVRLTDPATRRQYLPGRIMVQTGDKADVYCACTELAGVRVGTEKIAPGRTKEFWSLFALPAGASSAQVKIAQYPPLRVPVR</sequence>
<dbReference type="InterPro" id="IPR006664">
    <property type="entry name" value="OMP_bac"/>
</dbReference>
<reference evidence="7 8" key="1">
    <citation type="submission" date="2023-07" db="EMBL/GenBank/DDBJ databases">
        <title>Sequencing the genomes of 1000 actinobacteria strains.</title>
        <authorList>
            <person name="Klenk H.-P."/>
        </authorList>
    </citation>
    <scope>NUCLEOTIDE SEQUENCE [LARGE SCALE GENOMIC DNA]</scope>
    <source>
        <strain evidence="7 8">DSM 44109</strain>
    </source>
</reference>
<gene>
    <name evidence="7" type="ORF">J2S55_002096</name>
</gene>
<keyword evidence="2 4" id="KW-0472">Membrane</keyword>
<dbReference type="Pfam" id="PF00691">
    <property type="entry name" value="OmpA"/>
    <property type="match status" value="1"/>
</dbReference>
<evidence type="ECO:0000313" key="7">
    <source>
        <dbReference type="EMBL" id="MDP9862830.1"/>
    </source>
</evidence>
<dbReference type="RefSeq" id="WP_306859169.1">
    <property type="nucleotide sequence ID" value="NZ_JAUSRB010000002.1"/>
</dbReference>
<dbReference type="InterPro" id="IPR036737">
    <property type="entry name" value="OmpA-like_sf"/>
</dbReference>
<name>A0ABT9R0S5_9ACTN</name>
<dbReference type="InterPro" id="IPR050330">
    <property type="entry name" value="Bact_OuterMem_StrucFunc"/>
</dbReference>
<feature type="domain" description="OmpA-like" evidence="6">
    <location>
        <begin position="257"/>
        <end position="375"/>
    </location>
</feature>